<keyword evidence="3" id="KW-1185">Reference proteome</keyword>
<comment type="caution">
    <text evidence="2">The sequence shown here is derived from an EMBL/GenBank/DDBJ whole genome shotgun (WGS) entry which is preliminary data.</text>
</comment>
<proteinExistence type="predicted"/>
<accession>A0ABR5S9Z6</accession>
<organism evidence="2 3">
    <name type="scientific">Curtobacterium oceanosedimentum</name>
    <dbReference type="NCBI Taxonomy" id="465820"/>
    <lineage>
        <taxon>Bacteria</taxon>
        <taxon>Bacillati</taxon>
        <taxon>Actinomycetota</taxon>
        <taxon>Actinomycetes</taxon>
        <taxon>Micrococcales</taxon>
        <taxon>Microbacteriaceae</taxon>
        <taxon>Curtobacterium</taxon>
    </lineage>
</organism>
<evidence type="ECO:0000256" key="1">
    <source>
        <dbReference type="SAM" id="MobiDB-lite"/>
    </source>
</evidence>
<dbReference type="Proteomes" id="UP000078335">
    <property type="component" value="Unassembled WGS sequence"/>
</dbReference>
<dbReference type="RefSeq" id="WP_058727767.1">
    <property type="nucleotide sequence ID" value="NZ_LDRB01000011.1"/>
</dbReference>
<feature type="region of interest" description="Disordered" evidence="1">
    <location>
        <begin position="170"/>
        <end position="189"/>
    </location>
</feature>
<sequence>MAKVRGNDPTGYSYGDADALKTAARNLASAIDGQTATRSAAVTNAEREFRGYFSQVFADNAGIASRSASKLSDALSSLVGFVDELREAAKQEDRRRADAKAWEAWKREREENFFVGAAVAAQFEAAGGGSGPATREHARANPDAIYEYRVIDRGTPGQHLDRLEEYHIRRLGGPTNKGNPDGLLENKRHQMREARYQAAGGDPY</sequence>
<reference evidence="2 3" key="1">
    <citation type="journal article" date="2016" name="Front. Microbiol.">
        <title>Genomic Resource of Rice Seed Associated Bacteria.</title>
        <authorList>
            <person name="Midha S."/>
            <person name="Bansal K."/>
            <person name="Sharma S."/>
            <person name="Kumar N."/>
            <person name="Patil P.P."/>
            <person name="Chaudhry V."/>
            <person name="Patil P.B."/>
        </authorList>
    </citation>
    <scope>NUCLEOTIDE SEQUENCE [LARGE SCALE GENOMIC DNA]</scope>
    <source>
        <strain evidence="2 3">NS263</strain>
    </source>
</reference>
<name>A0ABR5S9Z6_9MICO</name>
<evidence type="ECO:0000313" key="3">
    <source>
        <dbReference type="Proteomes" id="UP000078335"/>
    </source>
</evidence>
<dbReference type="EMBL" id="LDRB01000011">
    <property type="protein sequence ID" value="KTR42106.1"/>
    <property type="molecule type" value="Genomic_DNA"/>
</dbReference>
<evidence type="ECO:0000313" key="2">
    <source>
        <dbReference type="EMBL" id="KTR42106.1"/>
    </source>
</evidence>
<protein>
    <submittedName>
        <fullName evidence="2">Uncharacterized protein</fullName>
    </submittedName>
</protein>
<gene>
    <name evidence="2" type="ORF">NS263_02705</name>
</gene>